<name>A0A9X4E1K5_9NEIS</name>
<dbReference type="EMBL" id="JAPQFL010000003">
    <property type="protein sequence ID" value="MDD9327861.1"/>
    <property type="molecule type" value="Genomic_DNA"/>
</dbReference>
<proteinExistence type="predicted"/>
<reference evidence="1" key="1">
    <citation type="submission" date="2022-10" db="EMBL/GenBank/DDBJ databases">
        <authorList>
            <person name="Boutroux M."/>
        </authorList>
    </citation>
    <scope>NUCLEOTIDE SEQUENCE</scope>
    <source>
        <strain evidence="1">51.81</strain>
    </source>
</reference>
<dbReference type="EMBL" id="CP146598">
    <property type="protein sequence ID" value="WWY02358.1"/>
    <property type="molecule type" value="Genomic_DNA"/>
</dbReference>
<organism evidence="1">
    <name type="scientific">Neisseria leonii</name>
    <dbReference type="NCBI Taxonomy" id="2995413"/>
    <lineage>
        <taxon>Bacteria</taxon>
        <taxon>Pseudomonadati</taxon>
        <taxon>Pseudomonadota</taxon>
        <taxon>Betaproteobacteria</taxon>
        <taxon>Neisseriales</taxon>
        <taxon>Neisseriaceae</taxon>
        <taxon>Neisseria</taxon>
    </lineage>
</organism>
<evidence type="ECO:0000313" key="3">
    <source>
        <dbReference type="Proteomes" id="UP001149607"/>
    </source>
</evidence>
<dbReference type="Proteomes" id="UP001149607">
    <property type="component" value="Chromosome"/>
</dbReference>
<dbReference type="InterPro" id="IPR016776">
    <property type="entry name" value="ApeP-like_dehydratase"/>
</dbReference>
<dbReference type="PIRSF" id="PIRSF020565">
    <property type="entry name" value="3Ho_Ac_ACP_DH_prd"/>
    <property type="match status" value="1"/>
</dbReference>
<sequence>MTECNKKLVCPIETVAPLLPHSGRMVLLDRITAYGDDFLEAEAEIRPDHILLEQGVLPCLSGAEIMAQGIAALAGCRAVNAGEPVRLGFLLGSRKLNVFADVLPVGSRLKIEVRASTQDGSGFGVFDCRLLCVSVPPSWTGRLPPDGVVLAAALNVYSPKADSDGLSGGQ</sequence>
<evidence type="ECO:0000313" key="2">
    <source>
        <dbReference type="EMBL" id="WWY02358.1"/>
    </source>
</evidence>
<dbReference type="Gene3D" id="3.10.129.10">
    <property type="entry name" value="Hotdog Thioesterase"/>
    <property type="match status" value="1"/>
</dbReference>
<reference evidence="2" key="2">
    <citation type="submission" date="2024-02" db="EMBL/GenBank/DDBJ databases">
        <title>Neisseria leonii sp. nov.</title>
        <authorList>
            <person name="Boutroux M."/>
            <person name="Favre-Rochex S."/>
            <person name="Gorgette O."/>
            <person name="Touak G."/>
            <person name="Muhle E."/>
            <person name="Chesneau O."/>
            <person name="Clermont D."/>
            <person name="Rahi P."/>
        </authorList>
    </citation>
    <scope>NUCLEOTIDE SEQUENCE</scope>
    <source>
        <strain evidence="2">51.81</strain>
    </source>
</reference>
<protein>
    <submittedName>
        <fullName evidence="1">Thioester dehydrase</fullName>
    </submittedName>
</protein>
<dbReference type="Pfam" id="PF22817">
    <property type="entry name" value="ApeP-like"/>
    <property type="match status" value="1"/>
</dbReference>
<accession>A0A9X4E1K5</accession>
<dbReference type="SUPFAM" id="SSF54637">
    <property type="entry name" value="Thioesterase/thiol ester dehydrase-isomerase"/>
    <property type="match status" value="1"/>
</dbReference>
<evidence type="ECO:0000313" key="1">
    <source>
        <dbReference type="EMBL" id="MDD9327861.1"/>
    </source>
</evidence>
<keyword evidence="3" id="KW-1185">Reference proteome</keyword>
<dbReference type="AlphaFoldDB" id="A0A9X4E1K5"/>
<dbReference type="InterPro" id="IPR029069">
    <property type="entry name" value="HotDog_dom_sf"/>
</dbReference>
<dbReference type="RefSeq" id="WP_274585030.1">
    <property type="nucleotide sequence ID" value="NZ_CP146598.1"/>
</dbReference>
<gene>
    <name evidence="1" type="ORF">ORY91_001274</name>
    <name evidence="2" type="ORF">V9W64_06390</name>
</gene>